<dbReference type="GO" id="GO:0005634">
    <property type="term" value="C:nucleus"/>
    <property type="evidence" value="ECO:0007669"/>
    <property type="project" value="TreeGrafter"/>
</dbReference>
<dbReference type="OrthoDB" id="5873279at2759"/>
<feature type="compositionally biased region" description="Low complexity" evidence="2">
    <location>
        <begin position="505"/>
        <end position="530"/>
    </location>
</feature>
<feature type="compositionally biased region" description="Basic and acidic residues" evidence="2">
    <location>
        <begin position="367"/>
        <end position="388"/>
    </location>
</feature>
<evidence type="ECO:0000256" key="2">
    <source>
        <dbReference type="SAM" id="MobiDB-lite"/>
    </source>
</evidence>
<dbReference type="Proteomes" id="UP000094526">
    <property type="component" value="Unassembled WGS sequence"/>
</dbReference>
<dbReference type="InterPro" id="IPR013783">
    <property type="entry name" value="Ig-like_fold"/>
</dbReference>
<accession>A0A1C1CH99</accession>
<evidence type="ECO:0000256" key="1">
    <source>
        <dbReference type="ARBA" id="ARBA00038216"/>
    </source>
</evidence>
<dbReference type="PANTHER" id="PTHR10343">
    <property type="entry name" value="5'-AMP-ACTIVATED PROTEIN KINASE , BETA SUBUNIT"/>
    <property type="match status" value="1"/>
</dbReference>
<comment type="similarity">
    <text evidence="1">Belongs to the CRP1/MDG1 family.</text>
</comment>
<keyword evidence="5" id="KW-1185">Reference proteome</keyword>
<sequence length="589" mass="59809">MGSFLFKWPHPEANDVHVTGTFDDWGKSVQLDKVGDIWQKDVELPKADEKILYKFVVNDQWIIDPEAPQEDDGHGNINNVLHPEQIKPKASVVPEAFTTSSAAPESTTAALAGGVPLEPKKEATEVTPASDSHLHGAPGAFPETPANEPDSFGVNPMPPSEGASNPVNVPAGEKIPPLSEVTSNTIHSAVTTSQEAYEKGGAGILGGALAALGLGGTAAKKENLIPESSLPMGENADKSLDASPFISSSGPSTTIADLAAKVPLEDTKAQATTPAVPETVKESIAEAHAEPEATTSSEAVKEKAEVEQELLKKVPENEAAGEHAPNIAATAAAAAAAAAPASGVPEKVKESIAEAHADPEAAASAEAVKEKSEVEQELLKNVPEHDEAGEPAPTVAAATSATAPAPTGETSSTPAPGQLPTAAAAVADGTDGSAEPSEAPKTTVVPEKTEGDNTEYAPPHAPSAAPGVSNSAAAAVSDGAEDPTLLDEPAVQLGIKNDTEQTTVPSTEAAAAHEATTAEPPKETAAAAPAAKEDETKAAAPATTTAPTSSATSTPAKKPASTTPSSTPGSAKDKKKKHRVSSFFKKIFD</sequence>
<feature type="region of interest" description="Disordered" evidence="2">
    <location>
        <begin position="335"/>
        <end position="589"/>
    </location>
</feature>
<dbReference type="GO" id="GO:0031588">
    <property type="term" value="C:nucleotide-activated protein kinase complex"/>
    <property type="evidence" value="ECO:0007669"/>
    <property type="project" value="TreeGrafter"/>
</dbReference>
<feature type="compositionally biased region" description="Basic and acidic residues" evidence="2">
    <location>
        <begin position="346"/>
        <end position="359"/>
    </location>
</feature>
<dbReference type="CDD" id="cd02859">
    <property type="entry name" value="E_set_AMPKbeta_like_N"/>
    <property type="match status" value="1"/>
</dbReference>
<feature type="domain" description="AMP-activated protein kinase glycogen-binding" evidence="3">
    <location>
        <begin position="5"/>
        <end position="82"/>
    </location>
</feature>
<proteinExistence type="inferred from homology"/>
<dbReference type="InterPro" id="IPR014756">
    <property type="entry name" value="Ig_E-set"/>
</dbReference>
<feature type="compositionally biased region" description="Low complexity" evidence="2">
    <location>
        <begin position="462"/>
        <end position="478"/>
    </location>
</feature>
<dbReference type="SUPFAM" id="SSF81296">
    <property type="entry name" value="E set domains"/>
    <property type="match status" value="1"/>
</dbReference>
<organism evidence="4 5">
    <name type="scientific">Cladophialophora carrionii</name>
    <dbReference type="NCBI Taxonomy" id="86049"/>
    <lineage>
        <taxon>Eukaryota</taxon>
        <taxon>Fungi</taxon>
        <taxon>Dikarya</taxon>
        <taxon>Ascomycota</taxon>
        <taxon>Pezizomycotina</taxon>
        <taxon>Eurotiomycetes</taxon>
        <taxon>Chaetothyriomycetidae</taxon>
        <taxon>Chaetothyriales</taxon>
        <taxon>Herpotrichiellaceae</taxon>
        <taxon>Cladophialophora</taxon>
    </lineage>
</organism>
<comment type="caution">
    <text evidence="4">The sequence shown here is derived from an EMBL/GenBank/DDBJ whole genome shotgun (WGS) entry which is preliminary data.</text>
</comment>
<evidence type="ECO:0000313" key="5">
    <source>
        <dbReference type="Proteomes" id="UP000094526"/>
    </source>
</evidence>
<evidence type="ECO:0000313" key="4">
    <source>
        <dbReference type="EMBL" id="OCT47837.1"/>
    </source>
</evidence>
<feature type="compositionally biased region" description="Low complexity" evidence="2">
    <location>
        <begin position="538"/>
        <end position="570"/>
    </location>
</feature>
<dbReference type="STRING" id="86049.A0A1C1CH99"/>
<dbReference type="EMBL" id="LGRB01000013">
    <property type="protein sequence ID" value="OCT47837.1"/>
    <property type="molecule type" value="Genomic_DNA"/>
</dbReference>
<feature type="compositionally biased region" description="Low complexity" evidence="2">
    <location>
        <begin position="99"/>
        <end position="112"/>
    </location>
</feature>
<gene>
    <name evidence="4" type="ORF">CLCR_03375</name>
</gene>
<reference evidence="5" key="1">
    <citation type="submission" date="2015-07" db="EMBL/GenBank/DDBJ databases">
        <authorList>
            <person name="Teixeira M.M."/>
            <person name="Souza R.C."/>
            <person name="Almeida L.G."/>
            <person name="Vicente V.A."/>
            <person name="de Hoog S."/>
            <person name="Bocca A.L."/>
            <person name="de Almeida S.R."/>
            <person name="Vasconcelos A.T."/>
            <person name="Felipe M.S."/>
        </authorList>
    </citation>
    <scope>NUCLEOTIDE SEQUENCE [LARGE SCALE GENOMIC DNA]</scope>
    <source>
        <strain evidence="5">KSF</strain>
    </source>
</reference>
<feature type="region of interest" description="Disordered" evidence="2">
    <location>
        <begin position="99"/>
        <end position="166"/>
    </location>
</feature>
<dbReference type="VEuPathDB" id="FungiDB:CLCR_03375"/>
<dbReference type="GO" id="GO:0005737">
    <property type="term" value="C:cytoplasm"/>
    <property type="evidence" value="ECO:0007669"/>
    <property type="project" value="TreeGrafter"/>
</dbReference>
<feature type="region of interest" description="Disordered" evidence="2">
    <location>
        <begin position="228"/>
        <end position="248"/>
    </location>
</feature>
<dbReference type="InterPro" id="IPR050827">
    <property type="entry name" value="CRP1_MDG1_kinase"/>
</dbReference>
<dbReference type="InterPro" id="IPR032640">
    <property type="entry name" value="AMPK1_CBM"/>
</dbReference>
<dbReference type="Gene3D" id="2.60.40.10">
    <property type="entry name" value="Immunoglobulins"/>
    <property type="match status" value="1"/>
</dbReference>
<dbReference type="GO" id="GO:0007165">
    <property type="term" value="P:signal transduction"/>
    <property type="evidence" value="ECO:0007669"/>
    <property type="project" value="TreeGrafter"/>
</dbReference>
<name>A0A1C1CH99_9EURO</name>
<evidence type="ECO:0000259" key="3">
    <source>
        <dbReference type="Pfam" id="PF16561"/>
    </source>
</evidence>
<dbReference type="VEuPathDB" id="FungiDB:G647_04512"/>
<dbReference type="AlphaFoldDB" id="A0A1C1CH99"/>
<dbReference type="PANTHER" id="PTHR10343:SF81">
    <property type="entry name" value="CRUCIFORM DNA-RECOGNIZING PROTEIN 1-RELATED"/>
    <property type="match status" value="1"/>
</dbReference>
<dbReference type="eggNOG" id="KOG1616">
    <property type="taxonomic scope" value="Eukaryota"/>
</dbReference>
<dbReference type="Pfam" id="PF16561">
    <property type="entry name" value="AMPK1_CBM"/>
    <property type="match status" value="1"/>
</dbReference>
<protein>
    <recommendedName>
        <fullName evidence="3">AMP-activated protein kinase glycogen-binding domain-containing protein</fullName>
    </recommendedName>
</protein>
<feature type="compositionally biased region" description="Low complexity" evidence="2">
    <location>
        <begin position="391"/>
        <end position="434"/>
    </location>
</feature>
<dbReference type="GO" id="GO:0019901">
    <property type="term" value="F:protein kinase binding"/>
    <property type="evidence" value="ECO:0007669"/>
    <property type="project" value="TreeGrafter"/>
</dbReference>